<evidence type="ECO:0000256" key="4">
    <source>
        <dbReference type="ARBA" id="ARBA00023315"/>
    </source>
</evidence>
<dbReference type="NCBIfam" id="NF033082">
    <property type="entry name" value="AAC_3"/>
    <property type="match status" value="1"/>
</dbReference>
<protein>
    <recommendedName>
        <fullName evidence="2 5">Aminoglycoside N(3)-acetyltransferase</fullName>
        <ecNumber evidence="5">2.3.1.-</ecNumber>
    </recommendedName>
</protein>
<dbReference type="RefSeq" id="WP_207337850.1">
    <property type="nucleotide sequence ID" value="NZ_JAFMYU010000024.1"/>
</dbReference>
<evidence type="ECO:0000256" key="2">
    <source>
        <dbReference type="ARBA" id="ARBA00012882"/>
    </source>
</evidence>
<dbReference type="GO" id="GO:0046353">
    <property type="term" value="F:aminoglycoside 3-N-acetyltransferase activity"/>
    <property type="evidence" value="ECO:0007669"/>
    <property type="project" value="UniProtKB-EC"/>
</dbReference>
<dbReference type="AlphaFoldDB" id="A0A939GAW9"/>
<dbReference type="SUPFAM" id="SSF110710">
    <property type="entry name" value="TTHA0583/YokD-like"/>
    <property type="match status" value="1"/>
</dbReference>
<accession>A0A939GAW9</accession>
<dbReference type="EMBL" id="JAFMYU010000024">
    <property type="protein sequence ID" value="MBO0933884.1"/>
    <property type="molecule type" value="Genomic_DNA"/>
</dbReference>
<dbReference type="EC" id="2.3.1.-" evidence="5"/>
<keyword evidence="3 5" id="KW-0808">Transferase</keyword>
<keyword evidence="4 5" id="KW-0012">Acyltransferase</keyword>
<gene>
    <name evidence="6" type="primary">aac(3)</name>
    <name evidence="6" type="ORF">J2I48_22940</name>
</gene>
<evidence type="ECO:0000313" key="7">
    <source>
        <dbReference type="Proteomes" id="UP000664795"/>
    </source>
</evidence>
<keyword evidence="5" id="KW-0046">Antibiotic resistance</keyword>
<proteinExistence type="inferred from homology"/>
<comment type="catalytic activity">
    <reaction evidence="5">
        <text>a 2-deoxystreptamine antibiotic + acetyl-CoA = an N(3)-acetyl-2-deoxystreptamine antibiotic + CoA + H(+)</text>
        <dbReference type="Rhea" id="RHEA:12665"/>
        <dbReference type="ChEBI" id="CHEBI:15378"/>
        <dbReference type="ChEBI" id="CHEBI:57287"/>
        <dbReference type="ChEBI" id="CHEBI:57288"/>
        <dbReference type="ChEBI" id="CHEBI:57921"/>
        <dbReference type="ChEBI" id="CHEBI:77452"/>
        <dbReference type="EC" id="2.3.1.81"/>
    </reaction>
</comment>
<comment type="caution">
    <text evidence="6">The sequence shown here is derived from an EMBL/GenBank/DDBJ whole genome shotgun (WGS) entry which is preliminary data.</text>
</comment>
<dbReference type="PANTHER" id="PTHR11104:SF0">
    <property type="entry name" value="SPBETA PROPHAGE-DERIVED AMINOGLYCOSIDE N(3')-ACETYLTRANSFERASE-LIKE PROTEIN YOKD"/>
    <property type="match status" value="1"/>
</dbReference>
<dbReference type="InterPro" id="IPR028345">
    <property type="entry name" value="Antibiotic_NAT-like"/>
</dbReference>
<organism evidence="6 7">
    <name type="scientific">Fibrella aquatilis</name>
    <dbReference type="NCBI Taxonomy" id="2817059"/>
    <lineage>
        <taxon>Bacteria</taxon>
        <taxon>Pseudomonadati</taxon>
        <taxon>Bacteroidota</taxon>
        <taxon>Cytophagia</taxon>
        <taxon>Cytophagales</taxon>
        <taxon>Spirosomataceae</taxon>
        <taxon>Fibrella</taxon>
    </lineage>
</organism>
<evidence type="ECO:0000256" key="5">
    <source>
        <dbReference type="RuleBase" id="RU365031"/>
    </source>
</evidence>
<evidence type="ECO:0000256" key="3">
    <source>
        <dbReference type="ARBA" id="ARBA00022679"/>
    </source>
</evidence>
<comment type="similarity">
    <text evidence="1 5">Belongs to the antibiotic N-acetyltransferase family.</text>
</comment>
<evidence type="ECO:0000313" key="6">
    <source>
        <dbReference type="EMBL" id="MBO0933884.1"/>
    </source>
</evidence>
<dbReference type="InterPro" id="IPR003679">
    <property type="entry name" value="Amioglycoside_AcTrfase"/>
</dbReference>
<dbReference type="Proteomes" id="UP000664795">
    <property type="component" value="Unassembled WGS sequence"/>
</dbReference>
<dbReference type="GO" id="GO:0046677">
    <property type="term" value="P:response to antibiotic"/>
    <property type="evidence" value="ECO:0007669"/>
    <property type="project" value="UniProtKB-KW"/>
</dbReference>
<dbReference type="PANTHER" id="PTHR11104">
    <property type="entry name" value="AMINOGLYCOSIDE N3-ACETYLTRANSFERASE"/>
    <property type="match status" value="1"/>
</dbReference>
<name>A0A939GAW9_9BACT</name>
<evidence type="ECO:0000256" key="1">
    <source>
        <dbReference type="ARBA" id="ARBA00006383"/>
    </source>
</evidence>
<reference evidence="6 7" key="1">
    <citation type="submission" date="2021-03" db="EMBL/GenBank/DDBJ databases">
        <title>Fibrella sp. HMF5036 genome sequencing and assembly.</title>
        <authorList>
            <person name="Kang H."/>
            <person name="Kim H."/>
            <person name="Bae S."/>
            <person name="Joh K."/>
        </authorList>
    </citation>
    <scope>NUCLEOTIDE SEQUENCE [LARGE SCALE GENOMIC DNA]</scope>
    <source>
        <strain evidence="6 7">HMF5036</strain>
    </source>
</reference>
<keyword evidence="7" id="KW-1185">Reference proteome</keyword>
<sequence>MLTVGNGAYWTRQLLSEQLAVLGLRAGDAVMTHAGLRAVGPMLNGPDALIGAILDVVGPAGTLLVYVSWDEQYEDALEAGGYVPAALKPHLPPFDPARSRANRDHGVFAEFARTTPGAFRSTNPGTSVVALGHRAEWFTANHALQYGFGPDSPFAKLVAAGGQVLMIGAPLDTMSLLHHAEHLADIPGKRIMRVEVPLWLNGGVSWQLIEEFDTTDPVVDGLPADYFAHIVTDFLAQGGGQRGQIGHADAVLVPAADVIAYAVEWLEERFTK</sequence>
<dbReference type="Pfam" id="PF02522">
    <property type="entry name" value="Antibiotic_NAT"/>
    <property type="match status" value="1"/>
</dbReference>